<dbReference type="RefSeq" id="WP_154534068.1">
    <property type="nucleotide sequence ID" value="NZ_VUNG01000015.1"/>
</dbReference>
<dbReference type="Pfam" id="PF13749">
    <property type="entry name" value="HATPase_c_4"/>
    <property type="match status" value="1"/>
</dbReference>
<evidence type="ECO:0000313" key="3">
    <source>
        <dbReference type="Proteomes" id="UP000438914"/>
    </source>
</evidence>
<dbReference type="Pfam" id="PF04326">
    <property type="entry name" value="SLFN_AlbA_2"/>
    <property type="match status" value="1"/>
</dbReference>
<name>A0A7K0KG94_9BACT</name>
<evidence type="ECO:0000259" key="1">
    <source>
        <dbReference type="Pfam" id="PF04326"/>
    </source>
</evidence>
<feature type="domain" description="Schlafen AlbA-2" evidence="1">
    <location>
        <begin position="17"/>
        <end position="145"/>
    </location>
</feature>
<dbReference type="Proteomes" id="UP000438914">
    <property type="component" value="Unassembled WGS sequence"/>
</dbReference>
<dbReference type="PANTHER" id="PTHR30595:SF6">
    <property type="entry name" value="SCHLAFEN ALBA-2 DOMAIN-CONTAINING PROTEIN"/>
    <property type="match status" value="1"/>
</dbReference>
<protein>
    <submittedName>
        <fullName evidence="2">Transcriptional regulator</fullName>
    </submittedName>
</protein>
<gene>
    <name evidence="2" type="ORF">FYJ73_07345</name>
</gene>
<dbReference type="EMBL" id="VUNG01000015">
    <property type="protein sequence ID" value="MST84485.1"/>
    <property type="molecule type" value="Genomic_DNA"/>
</dbReference>
<accession>A0A7K0KG94</accession>
<comment type="caution">
    <text evidence="2">The sequence shown here is derived from an EMBL/GenBank/DDBJ whole genome shotgun (WGS) entry which is preliminary data.</text>
</comment>
<dbReference type="InterPro" id="IPR038475">
    <property type="entry name" value="RecG_C_sf"/>
</dbReference>
<dbReference type="AlphaFoldDB" id="A0A7K0KG94"/>
<dbReference type="InterPro" id="IPR007421">
    <property type="entry name" value="Schlafen_AlbA_2_dom"/>
</dbReference>
<keyword evidence="3" id="KW-1185">Reference proteome</keyword>
<sequence>MAIPINIEKLLGGNTVENNRIELKGGWNPDSIYRTICAFANDFEDNGSGYIIVGVDEDNGRPVRPVRGVPIETIDRIEKEMVGFNNLFEPFYMPRVSVEDIDGKKVIVIWALAGDRRPYKIPEHITAKHKTPKYFIRYNSSTIEAKGENEMELIELANRVPFDDRGNLTARISDVSMLLIREFLNQVQSKLLDDIEDAKPHDVLEQMGLLDGPIESERVKNVALMMFSYHPEKFFPGTQIDIVIYPRGKDDDPDNFIEIDPIKGPVNIIIQKALDFLRTMVIQQRVQKVPTQAEAIRTYNYPYQALEEAVTNSMYHRSYQEREPVEISVMPDQIEIISYGGADRSLSLDALRSGNRLHVRRYRNRRLGDFLHELGLTEGRGTGLPTIHRELKKNGSPDAYIETDPDRTYFIISIPCHKDFVTDELVVDKSGNVVGKDWVTKLGHNWVGEDDAAKAINAINKQYNTELAASKAASITASKAASTATSIIRLLDALLVNDFSTRQLFLKASIPYNDTSRKKYVNFLVELGLIDWDHSLSKRSPNQTLHLTDLGKAVLQRIKQK</sequence>
<dbReference type="Gene3D" id="3.30.950.30">
    <property type="entry name" value="Schlafen, AAA domain"/>
    <property type="match status" value="1"/>
</dbReference>
<proteinExistence type="predicted"/>
<dbReference type="PANTHER" id="PTHR30595">
    <property type="entry name" value="GLPR-RELATED TRANSCRIPTIONAL REPRESSOR"/>
    <property type="match status" value="1"/>
</dbReference>
<dbReference type="InterPro" id="IPR038461">
    <property type="entry name" value="Schlafen_AlbA_2_dom_sf"/>
</dbReference>
<evidence type="ECO:0000313" key="2">
    <source>
        <dbReference type="EMBL" id="MST84485.1"/>
    </source>
</evidence>
<organism evidence="2 3">
    <name type="scientific">Hallella mizrahii</name>
    <dbReference type="NCBI Taxonomy" id="2606637"/>
    <lineage>
        <taxon>Bacteria</taxon>
        <taxon>Pseudomonadati</taxon>
        <taxon>Bacteroidota</taxon>
        <taxon>Bacteroidia</taxon>
        <taxon>Bacteroidales</taxon>
        <taxon>Prevotellaceae</taxon>
        <taxon>Hallella</taxon>
    </lineage>
</organism>
<dbReference type="Gene3D" id="3.30.565.60">
    <property type="match status" value="1"/>
</dbReference>
<reference evidence="2 3" key="1">
    <citation type="submission" date="2019-08" db="EMBL/GenBank/DDBJ databases">
        <title>In-depth cultivation of the pig gut microbiome towards novel bacterial diversity and tailored functional studies.</title>
        <authorList>
            <person name="Wylensek D."/>
            <person name="Hitch T.C.A."/>
            <person name="Clavel T."/>
        </authorList>
    </citation>
    <scope>NUCLEOTIDE SEQUENCE [LARGE SCALE GENOMIC DNA]</scope>
    <source>
        <strain evidence="2 3">LKV-178-WT-2A</strain>
    </source>
</reference>